<proteinExistence type="predicted"/>
<protein>
    <recommendedName>
        <fullName evidence="4">Tyr recombinase domain-containing protein</fullName>
    </recommendedName>
</protein>
<dbReference type="InterPro" id="IPR011010">
    <property type="entry name" value="DNA_brk_join_enz"/>
</dbReference>
<feature type="region of interest" description="Disordered" evidence="1">
    <location>
        <begin position="81"/>
        <end position="103"/>
    </location>
</feature>
<evidence type="ECO:0008006" key="4">
    <source>
        <dbReference type="Google" id="ProtNLM"/>
    </source>
</evidence>
<accession>A0ABQ2R388</accession>
<organism evidence="2 3">
    <name type="scientific">Streptosporangium pseudovulgare</name>
    <dbReference type="NCBI Taxonomy" id="35765"/>
    <lineage>
        <taxon>Bacteria</taxon>
        <taxon>Bacillati</taxon>
        <taxon>Actinomycetota</taxon>
        <taxon>Actinomycetes</taxon>
        <taxon>Streptosporangiales</taxon>
        <taxon>Streptosporangiaceae</taxon>
        <taxon>Streptosporangium</taxon>
    </lineage>
</organism>
<dbReference type="Proteomes" id="UP000611554">
    <property type="component" value="Unassembled WGS sequence"/>
</dbReference>
<sequence length="103" mass="10884">MGCLVRQVSHVPFVRHVAIATPGGSARASATRDPGGRVGSREMRHGFLSPPLDGGVPLESISRLVGHGSTTVTETVYRRQLRPVPPEGAEAMDRVFPRGDGGT</sequence>
<evidence type="ECO:0000256" key="1">
    <source>
        <dbReference type="SAM" id="MobiDB-lite"/>
    </source>
</evidence>
<name>A0ABQ2R388_9ACTN</name>
<keyword evidence="3" id="KW-1185">Reference proteome</keyword>
<gene>
    <name evidence="2" type="ORF">GCM10010140_42620</name>
</gene>
<evidence type="ECO:0000313" key="2">
    <source>
        <dbReference type="EMBL" id="GGQ07759.1"/>
    </source>
</evidence>
<dbReference type="SUPFAM" id="SSF56349">
    <property type="entry name" value="DNA breaking-rejoining enzymes"/>
    <property type="match status" value="1"/>
</dbReference>
<dbReference type="EMBL" id="BMQJ01000010">
    <property type="protein sequence ID" value="GGQ07759.1"/>
    <property type="molecule type" value="Genomic_DNA"/>
</dbReference>
<feature type="region of interest" description="Disordered" evidence="1">
    <location>
        <begin position="23"/>
        <end position="51"/>
    </location>
</feature>
<evidence type="ECO:0000313" key="3">
    <source>
        <dbReference type="Proteomes" id="UP000611554"/>
    </source>
</evidence>
<reference evidence="3" key="1">
    <citation type="journal article" date="2019" name="Int. J. Syst. Evol. Microbiol.">
        <title>The Global Catalogue of Microorganisms (GCM) 10K type strain sequencing project: providing services to taxonomists for standard genome sequencing and annotation.</title>
        <authorList>
            <consortium name="The Broad Institute Genomics Platform"/>
            <consortium name="The Broad Institute Genome Sequencing Center for Infectious Disease"/>
            <person name="Wu L."/>
            <person name="Ma J."/>
        </authorList>
    </citation>
    <scope>NUCLEOTIDE SEQUENCE [LARGE SCALE GENOMIC DNA]</scope>
    <source>
        <strain evidence="3">JCM 3115</strain>
    </source>
</reference>
<comment type="caution">
    <text evidence="2">The sequence shown here is derived from an EMBL/GenBank/DDBJ whole genome shotgun (WGS) entry which is preliminary data.</text>
</comment>